<evidence type="ECO:0000313" key="3">
    <source>
        <dbReference type="Proteomes" id="UP000031246"/>
    </source>
</evidence>
<evidence type="ECO:0008006" key="4">
    <source>
        <dbReference type="Google" id="ProtNLM"/>
    </source>
</evidence>
<dbReference type="AlphaFoldDB" id="A0A0C1F8S6"/>
<dbReference type="OrthoDB" id="765651at2"/>
<comment type="caution">
    <text evidence="2">The sequence shown here is derived from an EMBL/GenBank/DDBJ whole genome shotgun (WGS) entry which is preliminary data.</text>
</comment>
<keyword evidence="3" id="KW-1185">Reference proteome</keyword>
<feature type="chain" id="PRO_5002131472" description="SnoaL-like domain-containing protein" evidence="1">
    <location>
        <begin position="24"/>
        <end position="177"/>
    </location>
</feature>
<name>A0A0C1F8S6_9SPHI</name>
<feature type="signal peptide" evidence="1">
    <location>
        <begin position="1"/>
        <end position="23"/>
    </location>
</feature>
<evidence type="ECO:0000256" key="1">
    <source>
        <dbReference type="SAM" id="SignalP"/>
    </source>
</evidence>
<evidence type="ECO:0000313" key="2">
    <source>
        <dbReference type="EMBL" id="KIA88288.1"/>
    </source>
</evidence>
<dbReference type="RefSeq" id="WP_039483466.1">
    <property type="nucleotide sequence ID" value="NZ_JSYN01000054.1"/>
</dbReference>
<gene>
    <name evidence="2" type="ORF">OC25_26385</name>
</gene>
<proteinExistence type="predicted"/>
<keyword evidence="1" id="KW-0732">Signal</keyword>
<organism evidence="2 3">
    <name type="scientific">Pedobacter kyungheensis</name>
    <dbReference type="NCBI Taxonomy" id="1069985"/>
    <lineage>
        <taxon>Bacteria</taxon>
        <taxon>Pseudomonadati</taxon>
        <taxon>Bacteroidota</taxon>
        <taxon>Sphingobacteriia</taxon>
        <taxon>Sphingobacteriales</taxon>
        <taxon>Sphingobacteriaceae</taxon>
        <taxon>Pedobacter</taxon>
    </lineage>
</organism>
<reference evidence="2 3" key="1">
    <citation type="submission" date="2014-10" db="EMBL/GenBank/DDBJ databases">
        <title>Pedobacter Kyungheensis.</title>
        <authorList>
            <person name="Anderson B.M."/>
            <person name="Newman J.D."/>
        </authorList>
    </citation>
    <scope>NUCLEOTIDE SEQUENCE [LARGE SCALE GENOMIC DNA]</scope>
    <source>
        <strain evidence="2 3">KACC 16221</strain>
    </source>
</reference>
<sequence length="177" mass="20149">MIKKLIPLFAVALLLAACQSKEAKTTESVTADTTKYPYTPKKVHNWEMNPEPQNMVAAMSALKGFASLDTAAVKPFLGDSIWLMVDNYSFKGTRSQFLGEAQHEIERFKQIQIDMEDMESVISKDKSEEWVSLWYKQISILKDGKTDTVNCFNDFKMKNGKVVGWSEYIQHPMKGKP</sequence>
<accession>A0A0C1F8S6</accession>
<protein>
    <recommendedName>
        <fullName evidence="4">SnoaL-like domain-containing protein</fullName>
    </recommendedName>
</protein>
<dbReference type="Proteomes" id="UP000031246">
    <property type="component" value="Unassembled WGS sequence"/>
</dbReference>
<dbReference type="PROSITE" id="PS51257">
    <property type="entry name" value="PROKAR_LIPOPROTEIN"/>
    <property type="match status" value="1"/>
</dbReference>
<dbReference type="EMBL" id="JSYN01000054">
    <property type="protein sequence ID" value="KIA88288.1"/>
    <property type="molecule type" value="Genomic_DNA"/>
</dbReference>